<evidence type="ECO:0000256" key="1">
    <source>
        <dbReference type="ARBA" id="ARBA00004651"/>
    </source>
</evidence>
<comment type="caution">
    <text evidence="10">The sequence shown here is derived from an EMBL/GenBank/DDBJ whole genome shotgun (WGS) entry which is preliminary data.</text>
</comment>
<evidence type="ECO:0000256" key="8">
    <source>
        <dbReference type="RuleBase" id="RU363032"/>
    </source>
</evidence>
<evidence type="ECO:0000256" key="3">
    <source>
        <dbReference type="ARBA" id="ARBA00022475"/>
    </source>
</evidence>
<feature type="domain" description="ABC transmembrane type-1" evidence="9">
    <location>
        <begin position="64"/>
        <end position="253"/>
    </location>
</feature>
<dbReference type="PANTHER" id="PTHR43386:SF1">
    <property type="entry name" value="D,D-DIPEPTIDE TRANSPORT SYSTEM PERMEASE PROTEIN DDPC-RELATED"/>
    <property type="match status" value="1"/>
</dbReference>
<dbReference type="InterPro" id="IPR053385">
    <property type="entry name" value="ABC_transport_permease"/>
</dbReference>
<keyword evidence="5 8" id="KW-1133">Transmembrane helix</keyword>
<keyword evidence="6 8" id="KW-0472">Membrane</keyword>
<dbReference type="Pfam" id="PF00528">
    <property type="entry name" value="BPD_transp_1"/>
    <property type="match status" value="1"/>
</dbReference>
<feature type="transmembrane region" description="Helical" evidence="8">
    <location>
        <begin position="185"/>
        <end position="206"/>
    </location>
</feature>
<dbReference type="AlphaFoldDB" id="A0A4U2Q2S3"/>
<dbReference type="EMBL" id="PNXQ01000002">
    <property type="protein sequence ID" value="TKH46435.1"/>
    <property type="molecule type" value="Genomic_DNA"/>
</dbReference>
<feature type="transmembrane region" description="Helical" evidence="8">
    <location>
        <begin position="72"/>
        <end position="93"/>
    </location>
</feature>
<dbReference type="PROSITE" id="PS50928">
    <property type="entry name" value="ABC_TM1"/>
    <property type="match status" value="1"/>
</dbReference>
<evidence type="ECO:0000256" key="5">
    <source>
        <dbReference type="ARBA" id="ARBA00022989"/>
    </source>
</evidence>
<dbReference type="CDD" id="cd06261">
    <property type="entry name" value="TM_PBP2"/>
    <property type="match status" value="1"/>
</dbReference>
<sequence>MSTSRLPLWLFIGGIAALFILPEFMKNDPLLVSLTRRLQSPSGEHWLGTDGLGRDLMSRVVYGGRNTVGTSLLILLLSLGIGIPAGVIAGVMGKGVDRLFMRVSDSFLAFPDYLIAIVLTGLLGPGVVNLMIAIVLVKWVAYARLVRSSLMAEKEKDYIYSARLSGVPTIRLVIRHLLPAAFREIVVVATLDLGKIILMIAALSYIGLGLQPPTPEWGAMLNEGRAYFHSSPLAMVIPGVAIMLFVLLSNLIGDQLRDNLELRPRGK</sequence>
<keyword evidence="3" id="KW-1003">Cell membrane</keyword>
<comment type="subcellular location">
    <subcellularLocation>
        <location evidence="1 8">Cell membrane</location>
        <topology evidence="1 8">Multi-pass membrane protein</topology>
    </subcellularLocation>
</comment>
<keyword evidence="4 8" id="KW-0812">Transmembrane</keyword>
<evidence type="ECO:0000256" key="4">
    <source>
        <dbReference type="ARBA" id="ARBA00022692"/>
    </source>
</evidence>
<dbReference type="NCBIfam" id="NF045474">
    <property type="entry name" value="Opp2C"/>
    <property type="match status" value="1"/>
</dbReference>
<dbReference type="GO" id="GO:0055085">
    <property type="term" value="P:transmembrane transport"/>
    <property type="evidence" value="ECO:0007669"/>
    <property type="project" value="InterPro"/>
</dbReference>
<accession>A0A4U2Q2S3</accession>
<dbReference type="Proteomes" id="UP000308114">
    <property type="component" value="Unassembled WGS sequence"/>
</dbReference>
<protein>
    <submittedName>
        <fullName evidence="10">Nickel ABC transporter permease subunit NikC</fullName>
    </submittedName>
</protein>
<dbReference type="InterPro" id="IPR035906">
    <property type="entry name" value="MetI-like_sf"/>
</dbReference>
<name>A0A4U2Q2S3_9BACL</name>
<dbReference type="SUPFAM" id="SSF161098">
    <property type="entry name" value="MetI-like"/>
    <property type="match status" value="1"/>
</dbReference>
<evidence type="ECO:0000313" key="10">
    <source>
        <dbReference type="EMBL" id="TKH46435.1"/>
    </source>
</evidence>
<feature type="transmembrane region" description="Helical" evidence="8">
    <location>
        <begin position="226"/>
        <end position="248"/>
    </location>
</feature>
<dbReference type="PANTHER" id="PTHR43386">
    <property type="entry name" value="OLIGOPEPTIDE TRANSPORT SYSTEM PERMEASE PROTEIN APPC"/>
    <property type="match status" value="1"/>
</dbReference>
<feature type="transmembrane region" description="Helical" evidence="8">
    <location>
        <begin position="6"/>
        <end position="25"/>
    </location>
</feature>
<evidence type="ECO:0000259" key="9">
    <source>
        <dbReference type="PROSITE" id="PS50928"/>
    </source>
</evidence>
<evidence type="ECO:0000256" key="7">
    <source>
        <dbReference type="ARBA" id="ARBA00024202"/>
    </source>
</evidence>
<dbReference type="RefSeq" id="WP_137060325.1">
    <property type="nucleotide sequence ID" value="NZ_PNXQ01000002.1"/>
</dbReference>
<dbReference type="Gene3D" id="1.10.3720.10">
    <property type="entry name" value="MetI-like"/>
    <property type="match status" value="1"/>
</dbReference>
<proteinExistence type="inferred from homology"/>
<gene>
    <name evidence="10" type="primary">nikC</name>
    <name evidence="10" type="ORF">C1I60_02295</name>
</gene>
<reference evidence="10 11" key="1">
    <citation type="submission" date="2018-01" db="EMBL/GenBank/DDBJ databases">
        <title>Bacillales members from the olive rhizosphere are effective biological control agents against Verticillium dahliae.</title>
        <authorList>
            <person name="Gomez-Lama C."/>
            <person name="Legarda G."/>
            <person name="Ruano-Rosa D."/>
            <person name="Pizarro-Tobias P."/>
            <person name="Valverde-Corredor A."/>
            <person name="Niqui J.L."/>
            <person name="Trivino J.C."/>
            <person name="Roca A."/>
            <person name="Mercado-Blanco J."/>
        </authorList>
    </citation>
    <scope>NUCLEOTIDE SEQUENCE [LARGE SCALE GENOMIC DNA]</scope>
    <source>
        <strain evidence="10 11">PIC167</strain>
    </source>
</reference>
<dbReference type="InterPro" id="IPR000515">
    <property type="entry name" value="MetI-like"/>
</dbReference>
<evidence type="ECO:0000256" key="2">
    <source>
        <dbReference type="ARBA" id="ARBA00022448"/>
    </source>
</evidence>
<feature type="transmembrane region" description="Helical" evidence="8">
    <location>
        <begin position="113"/>
        <end position="141"/>
    </location>
</feature>
<organism evidence="10 11">
    <name type="scientific">Paenibacillus terrae</name>
    <dbReference type="NCBI Taxonomy" id="159743"/>
    <lineage>
        <taxon>Bacteria</taxon>
        <taxon>Bacillati</taxon>
        <taxon>Bacillota</taxon>
        <taxon>Bacilli</taxon>
        <taxon>Bacillales</taxon>
        <taxon>Paenibacillaceae</taxon>
        <taxon>Paenibacillus</taxon>
    </lineage>
</organism>
<keyword evidence="2 8" id="KW-0813">Transport</keyword>
<dbReference type="GO" id="GO:0005886">
    <property type="term" value="C:plasma membrane"/>
    <property type="evidence" value="ECO:0007669"/>
    <property type="project" value="UniProtKB-SubCell"/>
</dbReference>
<comment type="similarity">
    <text evidence="7">Belongs to the binding-protein-dependent transport system permease family. OppBC subfamily.</text>
</comment>
<evidence type="ECO:0000313" key="11">
    <source>
        <dbReference type="Proteomes" id="UP000308114"/>
    </source>
</evidence>
<evidence type="ECO:0000256" key="6">
    <source>
        <dbReference type="ARBA" id="ARBA00023136"/>
    </source>
</evidence>
<dbReference type="InterPro" id="IPR050366">
    <property type="entry name" value="BP-dependent_transpt_permease"/>
</dbReference>